<organism evidence="1 2">
    <name type="scientific">Flagellimonas algicola</name>
    <dbReference type="NCBI Taxonomy" id="2583815"/>
    <lineage>
        <taxon>Bacteria</taxon>
        <taxon>Pseudomonadati</taxon>
        <taxon>Bacteroidota</taxon>
        <taxon>Flavobacteriia</taxon>
        <taxon>Flavobacteriales</taxon>
        <taxon>Flavobacteriaceae</taxon>
        <taxon>Flagellimonas</taxon>
    </lineage>
</organism>
<dbReference type="PROSITE" id="PS51257">
    <property type="entry name" value="PROKAR_LIPOPROTEIN"/>
    <property type="match status" value="1"/>
</dbReference>
<dbReference type="RefSeq" id="WP_138838052.1">
    <property type="nucleotide sequence ID" value="NZ_VCNI01000002.1"/>
</dbReference>
<protein>
    <submittedName>
        <fullName evidence="1">Uncharacterized protein</fullName>
    </submittedName>
</protein>
<evidence type="ECO:0000313" key="1">
    <source>
        <dbReference type="EMBL" id="TMU55668.1"/>
    </source>
</evidence>
<name>A0ABY2WLR5_9FLAO</name>
<dbReference type="Proteomes" id="UP000751614">
    <property type="component" value="Unassembled WGS sequence"/>
</dbReference>
<evidence type="ECO:0000313" key="2">
    <source>
        <dbReference type="Proteomes" id="UP000751614"/>
    </source>
</evidence>
<dbReference type="EMBL" id="VCNI01000002">
    <property type="protein sequence ID" value="TMU55668.1"/>
    <property type="molecule type" value="Genomic_DNA"/>
</dbReference>
<keyword evidence="2" id="KW-1185">Reference proteome</keyword>
<accession>A0ABY2WLR5</accession>
<gene>
    <name evidence="1" type="ORF">FGG15_16005</name>
</gene>
<sequence length="170" mass="19562">MKLNKKNKYLIGGILAMAFACYFLAVKKTFELKGEMAVTNDHQEKYVNVNHELAKLSKKEQNLDLQLSSLDLDNSSVQNNLLRILNEQSEAYGIKIIAFNAPHVTQHNNTKVKTQIFTLEGSYVSILKMLHELEKKGGFGRVSHVDYEKNRDFRNRTSRLQTTIFLKEVK</sequence>
<proteinExistence type="predicted"/>
<comment type="caution">
    <text evidence="1">The sequence shown here is derived from an EMBL/GenBank/DDBJ whole genome shotgun (WGS) entry which is preliminary data.</text>
</comment>
<reference evidence="1 2" key="1">
    <citation type="submission" date="2019-05" db="EMBL/GenBank/DDBJ databases">
        <title>Flagellimonas sp. AsT0115, sp. nov., isolated from a marine red algae, Asparagopsis taxiformis.</title>
        <authorList>
            <person name="Kim J."/>
            <person name="Jeong S.E."/>
            <person name="Jeon C.O."/>
        </authorList>
    </citation>
    <scope>NUCLEOTIDE SEQUENCE [LARGE SCALE GENOMIC DNA]</scope>
    <source>
        <strain evidence="1 2">AsT0115</strain>
    </source>
</reference>